<keyword evidence="3" id="KW-1185">Reference proteome</keyword>
<name>A0ABU9CDR3_9BURK</name>
<evidence type="ECO:0000256" key="1">
    <source>
        <dbReference type="SAM" id="Phobius"/>
    </source>
</evidence>
<evidence type="ECO:0000313" key="2">
    <source>
        <dbReference type="EMBL" id="MEK8049848.1"/>
    </source>
</evidence>
<evidence type="ECO:0008006" key="4">
    <source>
        <dbReference type="Google" id="ProtNLM"/>
    </source>
</evidence>
<dbReference type="RefSeq" id="WP_341409522.1">
    <property type="nucleotide sequence ID" value="NZ_JBBUTH010000003.1"/>
</dbReference>
<organism evidence="2 3">
    <name type="scientific">Pseudaquabacterium inlustre</name>
    <dbReference type="NCBI Taxonomy" id="2984192"/>
    <lineage>
        <taxon>Bacteria</taxon>
        <taxon>Pseudomonadati</taxon>
        <taxon>Pseudomonadota</taxon>
        <taxon>Betaproteobacteria</taxon>
        <taxon>Burkholderiales</taxon>
        <taxon>Sphaerotilaceae</taxon>
        <taxon>Pseudaquabacterium</taxon>
    </lineage>
</organism>
<keyword evidence="1" id="KW-0812">Transmembrane</keyword>
<evidence type="ECO:0000313" key="3">
    <source>
        <dbReference type="Proteomes" id="UP001365405"/>
    </source>
</evidence>
<gene>
    <name evidence="2" type="ORF">AACH10_06340</name>
</gene>
<reference evidence="2 3" key="1">
    <citation type="submission" date="2024-04" db="EMBL/GenBank/DDBJ databases">
        <title>Novel species of the genus Ideonella isolated from streams.</title>
        <authorList>
            <person name="Lu H."/>
        </authorList>
    </citation>
    <scope>NUCLEOTIDE SEQUENCE [LARGE SCALE GENOMIC DNA]</scope>
    <source>
        <strain evidence="2 3">DXS22W</strain>
    </source>
</reference>
<dbReference type="InterPro" id="IPR036249">
    <property type="entry name" value="Thioredoxin-like_sf"/>
</dbReference>
<dbReference type="EMBL" id="JBBUTH010000003">
    <property type="protein sequence ID" value="MEK8049848.1"/>
    <property type="molecule type" value="Genomic_DNA"/>
</dbReference>
<keyword evidence="1" id="KW-0472">Membrane</keyword>
<accession>A0ABU9CDR3</accession>
<feature type="transmembrane region" description="Helical" evidence="1">
    <location>
        <begin position="51"/>
        <end position="71"/>
    </location>
</feature>
<sequence>MSGSKSSDPAAAEAPRHAAPADEPLGLVVHSLPSPGDVVVRQRATGRIKMLLVLAVCAAPVIASYFTFYVVRPTGTAYGTLVSPLAMPALEGRTLAGAPQALRGLAGQWLLVAVDSGACAAACEKRLFMQRQLREMTGRERDRIDKLWLVVDDAPVTPALRQALEATPGMNILRLPREAVAAWLKPAPGQALEDHLYIVDPHGQWMMRQPVDADPAKVKRDIERLLRASAGWDQPGRQALIGAAAAAADPAMGPASRP</sequence>
<proteinExistence type="predicted"/>
<keyword evidence="1" id="KW-1133">Transmembrane helix</keyword>
<comment type="caution">
    <text evidence="2">The sequence shown here is derived from an EMBL/GenBank/DDBJ whole genome shotgun (WGS) entry which is preliminary data.</text>
</comment>
<dbReference type="Proteomes" id="UP001365405">
    <property type="component" value="Unassembled WGS sequence"/>
</dbReference>
<dbReference type="SUPFAM" id="SSF52833">
    <property type="entry name" value="Thioredoxin-like"/>
    <property type="match status" value="1"/>
</dbReference>
<protein>
    <recommendedName>
        <fullName evidence="4">Cytochrome C oxidase subunit I</fullName>
    </recommendedName>
</protein>